<dbReference type="KEGG" id="sfo:Z042_08555"/>
<proteinExistence type="predicted"/>
<dbReference type="AlphaFoldDB" id="W0LCG2"/>
<name>W0LCG2_9GAMM</name>
<dbReference type="Proteomes" id="UP000019030">
    <property type="component" value="Chromosome"/>
</dbReference>
<sequence>MELIDCYQPKYVALFEANTVHCICAACQKMENKNWQRIDMKMKNQQRESLDLACVTAAEKILLDPDAFVLHATHIPSESDEPLSPWLNALNQQCINLATTPSLTIEERLFALGVLLSKAQRHWNNGEQEPALLASTGEELAILAVEGVITQQLAHLPTIPPKRVAALQEMGKMHLNINLPLQEKVRLALKLSEMLIIPTTRLEEQLSELEKTARHIALFADQPHIMSNLLIYSLYHNIFPGIYCQDYGSALLALTRQFFHIKMLCALHAGETATLTAHDAVQLISAFWAWNKAHPLLVDEENTSDDRLLCGLSLL</sequence>
<dbReference type="PATRIC" id="fig|1441930.4.peg.1703"/>
<dbReference type="OrthoDB" id="86584at2"/>
<evidence type="ECO:0000313" key="2">
    <source>
        <dbReference type="Proteomes" id="UP000019030"/>
    </source>
</evidence>
<keyword evidence="2" id="KW-1185">Reference proteome</keyword>
<protein>
    <recommendedName>
        <fullName evidence="3">Lysine-N-methylase</fullName>
    </recommendedName>
</protein>
<organism evidence="1 2">
    <name type="scientific">Chania multitudinisentens RB-25</name>
    <dbReference type="NCBI Taxonomy" id="1441930"/>
    <lineage>
        <taxon>Bacteria</taxon>
        <taxon>Pseudomonadati</taxon>
        <taxon>Pseudomonadota</taxon>
        <taxon>Gammaproteobacteria</taxon>
        <taxon>Enterobacterales</taxon>
        <taxon>Yersiniaceae</taxon>
        <taxon>Chania</taxon>
    </lineage>
</organism>
<evidence type="ECO:0008006" key="3">
    <source>
        <dbReference type="Google" id="ProtNLM"/>
    </source>
</evidence>
<reference evidence="1 2" key="1">
    <citation type="submission" date="2014-01" db="EMBL/GenBank/DDBJ databases">
        <title>Isolation of Serratia multitudinisentens RB-25 from Ex-Landfill site.</title>
        <authorList>
            <person name="Robson E.H.J."/>
        </authorList>
    </citation>
    <scope>NUCLEOTIDE SEQUENCE [LARGE SCALE GENOMIC DNA]</scope>
    <source>
        <strain evidence="1 2">RB-25</strain>
    </source>
</reference>
<reference evidence="1 2" key="2">
    <citation type="submission" date="2015-03" db="EMBL/GenBank/DDBJ databases">
        <authorList>
            <person name="Chan K.-G."/>
        </authorList>
    </citation>
    <scope>NUCLEOTIDE SEQUENCE [LARGE SCALE GENOMIC DNA]</scope>
    <source>
        <strain evidence="1 2">RB-25</strain>
    </source>
</reference>
<gene>
    <name evidence="1" type="ORF">Z042_08555</name>
</gene>
<dbReference type="RefSeq" id="WP_024911207.1">
    <property type="nucleotide sequence ID" value="NZ_CP007044.2"/>
</dbReference>
<evidence type="ECO:0000313" key="1">
    <source>
        <dbReference type="EMBL" id="AHG19665.1"/>
    </source>
</evidence>
<accession>W0LCG2</accession>
<dbReference type="STRING" id="1441930.Z042_08555"/>
<dbReference type="eggNOG" id="ENOG5033T3I">
    <property type="taxonomic scope" value="Bacteria"/>
</dbReference>
<dbReference type="EMBL" id="CP007044">
    <property type="protein sequence ID" value="AHG19665.1"/>
    <property type="molecule type" value="Genomic_DNA"/>
</dbReference>
<dbReference type="HOGENOM" id="CLU_076849_0_0_6"/>